<dbReference type="InterPro" id="IPR004358">
    <property type="entry name" value="Sig_transdc_His_kin-like_C"/>
</dbReference>
<dbReference type="Proteomes" id="UP001232992">
    <property type="component" value="Unassembled WGS sequence"/>
</dbReference>
<dbReference type="PANTHER" id="PTHR43065">
    <property type="entry name" value="SENSOR HISTIDINE KINASE"/>
    <property type="match status" value="1"/>
</dbReference>
<evidence type="ECO:0000256" key="2">
    <source>
        <dbReference type="ARBA" id="ARBA00012438"/>
    </source>
</evidence>
<evidence type="ECO:0000256" key="1">
    <source>
        <dbReference type="ARBA" id="ARBA00000085"/>
    </source>
</evidence>
<dbReference type="CDD" id="cd00082">
    <property type="entry name" value="HisKA"/>
    <property type="match status" value="1"/>
</dbReference>
<keyword evidence="3 6" id="KW-0597">Phosphoprotein</keyword>
<dbReference type="InterPro" id="IPR036097">
    <property type="entry name" value="HisK_dim/P_sf"/>
</dbReference>
<evidence type="ECO:0000256" key="5">
    <source>
        <dbReference type="ARBA" id="ARBA00023012"/>
    </source>
</evidence>
<dbReference type="Pfam" id="PF00512">
    <property type="entry name" value="HisKA"/>
    <property type="match status" value="1"/>
</dbReference>
<feature type="modified residue" description="4-aspartylphosphate" evidence="6">
    <location>
        <position position="59"/>
    </location>
</feature>
<accession>A0ABT7BUV6</accession>
<evidence type="ECO:0000313" key="10">
    <source>
        <dbReference type="EMBL" id="MDJ1182972.1"/>
    </source>
</evidence>
<dbReference type="PRINTS" id="PR00344">
    <property type="entry name" value="BCTRLSENSOR"/>
</dbReference>
<dbReference type="SUPFAM" id="SSF55874">
    <property type="entry name" value="ATPase domain of HSP90 chaperone/DNA topoisomerase II/histidine kinase"/>
    <property type="match status" value="1"/>
</dbReference>
<dbReference type="PROSITE" id="PS50110">
    <property type="entry name" value="RESPONSE_REGULATORY"/>
    <property type="match status" value="1"/>
</dbReference>
<feature type="coiled-coil region" evidence="7">
    <location>
        <begin position="143"/>
        <end position="184"/>
    </location>
</feature>
<dbReference type="InterPro" id="IPR003661">
    <property type="entry name" value="HisK_dim/P_dom"/>
</dbReference>
<evidence type="ECO:0000259" key="8">
    <source>
        <dbReference type="PROSITE" id="PS50109"/>
    </source>
</evidence>
<feature type="domain" description="Response regulatory" evidence="9">
    <location>
        <begin position="10"/>
        <end position="126"/>
    </location>
</feature>
<comment type="caution">
    <text evidence="10">The sequence shown here is derived from an EMBL/GenBank/DDBJ whole genome shotgun (WGS) entry which is preliminary data.</text>
</comment>
<dbReference type="RefSeq" id="WP_283757625.1">
    <property type="nucleotide sequence ID" value="NZ_JAQOSQ010000005.1"/>
</dbReference>
<dbReference type="InterPro" id="IPR011006">
    <property type="entry name" value="CheY-like_superfamily"/>
</dbReference>
<keyword evidence="11" id="KW-1185">Reference proteome</keyword>
<evidence type="ECO:0000256" key="6">
    <source>
        <dbReference type="PROSITE-ProRule" id="PRU00169"/>
    </source>
</evidence>
<dbReference type="PANTHER" id="PTHR43065:SF50">
    <property type="entry name" value="HISTIDINE KINASE"/>
    <property type="match status" value="1"/>
</dbReference>
<dbReference type="SUPFAM" id="SSF52172">
    <property type="entry name" value="CheY-like"/>
    <property type="match status" value="1"/>
</dbReference>
<keyword evidence="4" id="KW-0418">Kinase</keyword>
<dbReference type="EMBL" id="JAQOSQ010000005">
    <property type="protein sequence ID" value="MDJ1182972.1"/>
    <property type="molecule type" value="Genomic_DNA"/>
</dbReference>
<dbReference type="SMART" id="SM00388">
    <property type="entry name" value="HisKA"/>
    <property type="match status" value="1"/>
</dbReference>
<comment type="catalytic activity">
    <reaction evidence="1">
        <text>ATP + protein L-histidine = ADP + protein N-phospho-L-histidine.</text>
        <dbReference type="EC" id="2.7.13.3"/>
    </reaction>
</comment>
<dbReference type="EC" id="2.7.13.3" evidence="2"/>
<evidence type="ECO:0000256" key="4">
    <source>
        <dbReference type="ARBA" id="ARBA00022777"/>
    </source>
</evidence>
<evidence type="ECO:0000313" key="11">
    <source>
        <dbReference type="Proteomes" id="UP001232992"/>
    </source>
</evidence>
<dbReference type="Pfam" id="PF02518">
    <property type="entry name" value="HATPase_c"/>
    <property type="match status" value="1"/>
</dbReference>
<dbReference type="SMART" id="SM00387">
    <property type="entry name" value="HATPase_c"/>
    <property type="match status" value="1"/>
</dbReference>
<dbReference type="Gene3D" id="1.10.287.130">
    <property type="match status" value="1"/>
</dbReference>
<sequence>MNPDSILLGQIAVVDDTPANLHLLSNLLENVGYDVRSFPRGAIALEGIAYSPPDLILLDIQMPEMNGYELCQKLKANESTENIPVIFISALNETFDKVKAFQVGGVDYITKPFQAEEVLARVATHLELYQIKRQLQKTNTFQAEQLAVQNAQLLQLNQSLEQANQELKCNYEKLKQAQLQLVQTEKMATLGNLVAGVAHEINNPLAFISGSVSILENNFADLLAIVNAYCQECSEPSPQLLELLEDLELDFLVEDVPKTIVSMRMGAKRIGQISTSLRTFSRTDRTEKTLFNLQDGLDSTLTILKYRLKANEHRPAIEIVTNYNDIPEVKCYAGQINQVFMNILANAIDAIDESNEGKTYEKIEKDRNCITIKTEVSADKKSAIVRITDNGTGIPDEVKAKIFEQGFTTKGVGKGTGLGMAIAQQIIVEKHQGTIACRSEPGQGTEFCISLPV</sequence>
<keyword evidence="5" id="KW-0902">Two-component regulatory system</keyword>
<gene>
    <name evidence="10" type="ORF">PMH09_07160</name>
</gene>
<dbReference type="CDD" id="cd19920">
    <property type="entry name" value="REC_PA4781-like"/>
    <property type="match status" value="1"/>
</dbReference>
<protein>
    <recommendedName>
        <fullName evidence="2">histidine kinase</fullName>
        <ecNumber evidence="2">2.7.13.3</ecNumber>
    </recommendedName>
</protein>
<name>A0ABT7BUV6_9CYAN</name>
<dbReference type="Gene3D" id="3.30.565.10">
    <property type="entry name" value="Histidine kinase-like ATPase, C-terminal domain"/>
    <property type="match status" value="1"/>
</dbReference>
<evidence type="ECO:0000256" key="7">
    <source>
        <dbReference type="SAM" id="Coils"/>
    </source>
</evidence>
<dbReference type="InterPro" id="IPR005467">
    <property type="entry name" value="His_kinase_dom"/>
</dbReference>
<keyword evidence="7" id="KW-0175">Coiled coil</keyword>
<dbReference type="InterPro" id="IPR003594">
    <property type="entry name" value="HATPase_dom"/>
</dbReference>
<dbReference type="InterPro" id="IPR036890">
    <property type="entry name" value="HATPase_C_sf"/>
</dbReference>
<dbReference type="SUPFAM" id="SSF47384">
    <property type="entry name" value="Homodimeric domain of signal transducing histidine kinase"/>
    <property type="match status" value="1"/>
</dbReference>
<organism evidence="10 11">
    <name type="scientific">Roseofilum casamattae BLCC-M143</name>
    <dbReference type="NCBI Taxonomy" id="3022442"/>
    <lineage>
        <taxon>Bacteria</taxon>
        <taxon>Bacillati</taxon>
        <taxon>Cyanobacteriota</taxon>
        <taxon>Cyanophyceae</taxon>
        <taxon>Desertifilales</taxon>
        <taxon>Desertifilaceae</taxon>
        <taxon>Roseofilum</taxon>
        <taxon>Roseofilum casamattae</taxon>
    </lineage>
</organism>
<feature type="domain" description="Histidine kinase" evidence="8">
    <location>
        <begin position="196"/>
        <end position="453"/>
    </location>
</feature>
<evidence type="ECO:0000256" key="3">
    <source>
        <dbReference type="ARBA" id="ARBA00022553"/>
    </source>
</evidence>
<dbReference type="InterPro" id="IPR001789">
    <property type="entry name" value="Sig_transdc_resp-reg_receiver"/>
</dbReference>
<dbReference type="Gene3D" id="3.40.50.2300">
    <property type="match status" value="1"/>
</dbReference>
<reference evidence="10 11" key="1">
    <citation type="submission" date="2023-01" db="EMBL/GenBank/DDBJ databases">
        <title>Novel diversity within Roseofilum (Cyanobacteria; Desertifilaceae) from marine benthic mats with descriptions of four novel species.</title>
        <authorList>
            <person name="Wang Y."/>
            <person name="Berthold D.E."/>
            <person name="Hu J."/>
            <person name="Lefler F.W."/>
            <person name="Laughinghouse H.D. IV."/>
        </authorList>
    </citation>
    <scope>NUCLEOTIDE SEQUENCE [LARGE SCALE GENOMIC DNA]</scope>
    <source>
        <strain evidence="10 11">BLCC-M143</strain>
    </source>
</reference>
<dbReference type="SMART" id="SM00448">
    <property type="entry name" value="REC"/>
    <property type="match status" value="1"/>
</dbReference>
<keyword evidence="4" id="KW-0808">Transferase</keyword>
<evidence type="ECO:0000259" key="9">
    <source>
        <dbReference type="PROSITE" id="PS50110"/>
    </source>
</evidence>
<proteinExistence type="predicted"/>
<dbReference type="Pfam" id="PF00072">
    <property type="entry name" value="Response_reg"/>
    <property type="match status" value="1"/>
</dbReference>
<dbReference type="PROSITE" id="PS50109">
    <property type="entry name" value="HIS_KIN"/>
    <property type="match status" value="1"/>
</dbReference>